<dbReference type="SMART" id="SM00490">
    <property type="entry name" value="HELICc"/>
    <property type="match status" value="1"/>
</dbReference>
<dbReference type="EMBL" id="GAMC01017517">
    <property type="protein sequence ID" value="JAB89038.1"/>
    <property type="molecule type" value="mRNA"/>
</dbReference>
<dbReference type="InterPro" id="IPR014001">
    <property type="entry name" value="Helicase_ATP-bd"/>
</dbReference>
<dbReference type="Pfam" id="PF07717">
    <property type="entry name" value="OB_NTP_bind"/>
    <property type="match status" value="1"/>
</dbReference>
<keyword evidence="4" id="KW-0067">ATP-binding</keyword>
<dbReference type="FunFam" id="3.40.50.300:FF:004714">
    <property type="entry name" value="DEAD/DEAH box helicase"/>
    <property type="match status" value="1"/>
</dbReference>
<dbReference type="InterPro" id="IPR027417">
    <property type="entry name" value="P-loop_NTPase"/>
</dbReference>
<evidence type="ECO:0000313" key="7">
    <source>
        <dbReference type="EMBL" id="JAB89038.1"/>
    </source>
</evidence>
<dbReference type="Pfam" id="PF21010">
    <property type="entry name" value="HA2_C"/>
    <property type="match status" value="1"/>
</dbReference>
<evidence type="ECO:0000256" key="3">
    <source>
        <dbReference type="ARBA" id="ARBA00022806"/>
    </source>
</evidence>
<dbReference type="Pfam" id="PF00270">
    <property type="entry name" value="DEAD"/>
    <property type="match status" value="1"/>
</dbReference>
<dbReference type="Gene3D" id="1.20.120.1080">
    <property type="match status" value="1"/>
</dbReference>
<evidence type="ECO:0000256" key="1">
    <source>
        <dbReference type="ARBA" id="ARBA00022741"/>
    </source>
</evidence>
<dbReference type="FunFam" id="1.20.120.1080:FF:000005">
    <property type="entry name" value="ATP-dependent helicase HrpA"/>
    <property type="match status" value="1"/>
</dbReference>
<evidence type="ECO:0000259" key="5">
    <source>
        <dbReference type="PROSITE" id="PS51192"/>
    </source>
</evidence>
<evidence type="ECO:0000259" key="6">
    <source>
        <dbReference type="PROSITE" id="PS51194"/>
    </source>
</evidence>
<gene>
    <name evidence="7" type="primary">DHX34</name>
</gene>
<dbReference type="SMART" id="SM00847">
    <property type="entry name" value="HA2"/>
    <property type="match status" value="1"/>
</dbReference>
<dbReference type="Pfam" id="PF24485">
    <property type="entry name" value="zf-C2H2_DHX34"/>
    <property type="match status" value="1"/>
</dbReference>
<dbReference type="GO" id="GO:0004386">
    <property type="term" value="F:helicase activity"/>
    <property type="evidence" value="ECO:0007669"/>
    <property type="project" value="UniProtKB-KW"/>
</dbReference>
<dbReference type="CDD" id="cd17979">
    <property type="entry name" value="DEXHc_DHX34"/>
    <property type="match status" value="1"/>
</dbReference>
<feature type="domain" description="Helicase ATP-binding" evidence="5">
    <location>
        <begin position="165"/>
        <end position="325"/>
    </location>
</feature>
<sequence>MSKSSKRSKKSSSRDEETNLINFSFCDHKSSFRHLLQGDDKHSASIVEDEVDFWKFVNKYESMLRSAGQPILVNPLRDSKVKEGEPFHKRKYIGLQLERGSDYEQLKRGCHNSDERVLTKLKARQFREIILTYMDFKQKEKFAKIKKLRKSQKNLPIAAFKQKIQEELKQTRVLIIAGDTGCGKSTQVPQYLYEFGYRSIACTQPRRLACVSLSKRVAHEMLDDYGSKVGFQIRFEKNKTKNTNILFITEGLLLRQLAVETNLEQYDVLILDEIHERNLFGDFLLGVTKCLLHAKPDLKLILMSATINVELFHNYFRNEGAALIEVPGRLYPIKTMFMPPPSLELKGGAGGSKSVAKNSNRLDPAPYIQVLSLIDQKYPTTERGDVLIFVSGVNEITTVCDAAKEYAEKNSHWIILPLHSGLALADQDKVFDYAPDGMRKCIVSTNIAETSLTVDGVRFVIDSGKVKEMSYDASCKGQRLKEFWVSKSSAEQRKGRAGRTGPGTCFRLFSEKQFASFEAYPTPEIFRVPLETILLQMIAMGLPNVRSFPFIESPEEECIEQAIWSLKQHNALAVDEKITPLGKSLSNLPVEITIGKMLLMGCVFPDVEKILTLAATMSVQNPFTNRAYTDRKCEQEREALQSDQGDIFTLLRAYHEWLQMKWHNENTRKWCHKLGIEEQRFYEISKLRNQFQNILENCNMTCKNADGTQLSSAERARRHGEVRQLKAIKRKQKYQEPRKRKILKHNHGYGGDGGEDEFDDATAGDDIRNVDFRLQHDTAKLEILLHSSKADKQRDVLLLKLIIVSGFYPQIAIADEFNYCKSGSQQFFHTFLKPFISIHPNSYFAKYFDVLKLNDSDILDKPSYYTPKQVLSTRHQVLCYQNLLETAKPYLMNSIRMPAAQALLLFSYSVDTNASVSRVVCDSWLCLDFPVPETGCELLSRAIKLRRLWSKLLSQKLTDLDKNVESQSVKREKRDKDEEAELWESLIDFMSANVSYTIKRLLPADLKSLYTHERLSNFEKFDINPFASDYEITHNEQKGGINVAENVVYGCLQEVQWTLSMEAEMRQHTWMCKTCEMEIALDTVEKLLHKRSCIAPNISSSKTHETSSPTPGSSGADNGNAYYCESCQKNLHNLSKIDILKHKKYCNKTAD</sequence>
<organism evidence="7">
    <name type="scientific">Ceratitis capitata</name>
    <name type="common">Mediterranean fruit fly</name>
    <name type="synonym">Tephritis capitata</name>
    <dbReference type="NCBI Taxonomy" id="7213"/>
    <lineage>
        <taxon>Eukaryota</taxon>
        <taxon>Metazoa</taxon>
        <taxon>Ecdysozoa</taxon>
        <taxon>Arthropoda</taxon>
        <taxon>Hexapoda</taxon>
        <taxon>Insecta</taxon>
        <taxon>Pterygota</taxon>
        <taxon>Neoptera</taxon>
        <taxon>Endopterygota</taxon>
        <taxon>Diptera</taxon>
        <taxon>Brachycera</taxon>
        <taxon>Muscomorpha</taxon>
        <taxon>Tephritoidea</taxon>
        <taxon>Tephritidae</taxon>
        <taxon>Ceratitis</taxon>
        <taxon>Ceratitis</taxon>
    </lineage>
</organism>
<evidence type="ECO:0000256" key="4">
    <source>
        <dbReference type="ARBA" id="ARBA00022840"/>
    </source>
</evidence>
<proteinExistence type="evidence at transcript level"/>
<keyword evidence="2" id="KW-0378">Hydrolase</keyword>
<dbReference type="OrthoDB" id="3363059at2759"/>
<dbReference type="Pfam" id="PF00271">
    <property type="entry name" value="Helicase_C"/>
    <property type="match status" value="1"/>
</dbReference>
<dbReference type="GO" id="GO:0005524">
    <property type="term" value="F:ATP binding"/>
    <property type="evidence" value="ECO:0007669"/>
    <property type="project" value="UniProtKB-KW"/>
</dbReference>
<dbReference type="CDD" id="cd18791">
    <property type="entry name" value="SF2_C_RHA"/>
    <property type="match status" value="1"/>
</dbReference>
<dbReference type="AlphaFoldDB" id="W8AWC2"/>
<dbReference type="PANTHER" id="PTHR18934:SF221">
    <property type="entry name" value="ATP-DEPENDENT RNA HELICASE DHX34-RELATED"/>
    <property type="match status" value="1"/>
</dbReference>
<reference evidence="7" key="2">
    <citation type="journal article" date="2014" name="BMC Genomics">
        <title>A genomic perspective to assessing quality of mass-reared SIT flies used in Mediterranean fruit fly (Ceratitis capitata) eradication in California.</title>
        <authorList>
            <person name="Calla B."/>
            <person name="Hall B."/>
            <person name="Hou S."/>
            <person name="Geib S.M."/>
        </authorList>
    </citation>
    <scope>NUCLEOTIDE SEQUENCE</scope>
</reference>
<dbReference type="PANTHER" id="PTHR18934">
    <property type="entry name" value="ATP-DEPENDENT RNA HELICASE"/>
    <property type="match status" value="1"/>
</dbReference>
<dbReference type="InterPro" id="IPR056382">
    <property type="entry name" value="DHX34_Znf-C2H2"/>
</dbReference>
<dbReference type="FunFam" id="3.40.50.300:FF:000725">
    <property type="entry name" value="probable ATP-dependent RNA helicase DHX34"/>
    <property type="match status" value="1"/>
</dbReference>
<keyword evidence="1" id="KW-0547">Nucleotide-binding</keyword>
<evidence type="ECO:0000256" key="2">
    <source>
        <dbReference type="ARBA" id="ARBA00022801"/>
    </source>
</evidence>
<protein>
    <submittedName>
        <fullName evidence="7">Putative ATP-dependent RNA helicase DHX34</fullName>
    </submittedName>
</protein>
<accession>W8AWC2</accession>
<dbReference type="InterPro" id="IPR001650">
    <property type="entry name" value="Helicase_C-like"/>
</dbReference>
<keyword evidence="3 7" id="KW-0347">Helicase</keyword>
<dbReference type="GO" id="GO:0016787">
    <property type="term" value="F:hydrolase activity"/>
    <property type="evidence" value="ECO:0007669"/>
    <property type="project" value="UniProtKB-KW"/>
</dbReference>
<reference evidence="7" key="1">
    <citation type="submission" date="2013-07" db="EMBL/GenBank/DDBJ databases">
        <authorList>
            <person name="Geib S."/>
        </authorList>
    </citation>
    <scope>NUCLEOTIDE SEQUENCE</scope>
</reference>
<dbReference type="SUPFAM" id="SSF52540">
    <property type="entry name" value="P-loop containing nucleoside triphosphate hydrolases"/>
    <property type="match status" value="1"/>
</dbReference>
<dbReference type="InterPro" id="IPR007502">
    <property type="entry name" value="Helicase-assoc_dom"/>
</dbReference>
<dbReference type="InterPro" id="IPR011545">
    <property type="entry name" value="DEAD/DEAH_box_helicase_dom"/>
</dbReference>
<dbReference type="PROSITE" id="PS51194">
    <property type="entry name" value="HELICASE_CTER"/>
    <property type="match status" value="1"/>
</dbReference>
<name>W8AWC2_CERCA</name>
<dbReference type="PROSITE" id="PS51192">
    <property type="entry name" value="HELICASE_ATP_BIND_1"/>
    <property type="match status" value="1"/>
</dbReference>
<dbReference type="InterPro" id="IPR011709">
    <property type="entry name" value="DEAD-box_helicase_OB_fold"/>
</dbReference>
<dbReference type="SMART" id="SM00487">
    <property type="entry name" value="DEXDc"/>
    <property type="match status" value="1"/>
</dbReference>
<dbReference type="GO" id="GO:0003723">
    <property type="term" value="F:RNA binding"/>
    <property type="evidence" value="ECO:0007669"/>
    <property type="project" value="TreeGrafter"/>
</dbReference>
<feature type="domain" description="Helicase C-terminal" evidence="6">
    <location>
        <begin position="373"/>
        <end position="541"/>
    </location>
</feature>
<dbReference type="Gene3D" id="3.40.50.300">
    <property type="entry name" value="P-loop containing nucleotide triphosphate hydrolases"/>
    <property type="match status" value="2"/>
</dbReference>